<feature type="coiled-coil region" evidence="1">
    <location>
        <begin position="275"/>
        <end position="306"/>
    </location>
</feature>
<feature type="domain" description="PAC" evidence="3">
    <location>
        <begin position="524"/>
        <end position="576"/>
    </location>
</feature>
<evidence type="ECO:0000259" key="2">
    <source>
        <dbReference type="PROSITE" id="PS50112"/>
    </source>
</evidence>
<evidence type="ECO:0000256" key="1">
    <source>
        <dbReference type="SAM" id="Coils"/>
    </source>
</evidence>
<feature type="domain" description="PAC" evidence="3">
    <location>
        <begin position="397"/>
        <end position="449"/>
    </location>
</feature>
<dbReference type="NCBIfam" id="TIGR00277">
    <property type="entry name" value="HDIG"/>
    <property type="match status" value="1"/>
</dbReference>
<dbReference type="CDD" id="cd00077">
    <property type="entry name" value="HDc"/>
    <property type="match status" value="1"/>
</dbReference>
<dbReference type="Pfam" id="PF00989">
    <property type="entry name" value="PAS"/>
    <property type="match status" value="4"/>
</dbReference>
<evidence type="ECO:0000313" key="5">
    <source>
        <dbReference type="EMBL" id="RKX71382.1"/>
    </source>
</evidence>
<dbReference type="InterPro" id="IPR001610">
    <property type="entry name" value="PAC"/>
</dbReference>
<dbReference type="InterPro" id="IPR013767">
    <property type="entry name" value="PAS_fold"/>
</dbReference>
<evidence type="ECO:0000313" key="6">
    <source>
        <dbReference type="Proteomes" id="UP000268469"/>
    </source>
</evidence>
<feature type="domain" description="PAS" evidence="2">
    <location>
        <begin position="34"/>
        <end position="104"/>
    </location>
</feature>
<proteinExistence type="predicted"/>
<comment type="caution">
    <text evidence="5">The sequence shown here is derived from an EMBL/GenBank/DDBJ whole genome shotgun (WGS) entry which is preliminary data.</text>
</comment>
<keyword evidence="1" id="KW-0175">Coiled coil</keyword>
<dbReference type="SMART" id="SM00086">
    <property type="entry name" value="PAC"/>
    <property type="match status" value="5"/>
</dbReference>
<dbReference type="Gene3D" id="3.30.450.20">
    <property type="entry name" value="PAS domain"/>
    <property type="match status" value="5"/>
</dbReference>
<dbReference type="PANTHER" id="PTHR43155:SF2">
    <property type="entry name" value="CYCLIC DI-GMP PHOSPHODIESTERASE PA4108"/>
    <property type="match status" value="1"/>
</dbReference>
<dbReference type="InterPro" id="IPR000014">
    <property type="entry name" value="PAS"/>
</dbReference>
<dbReference type="Proteomes" id="UP000268469">
    <property type="component" value="Unassembled WGS sequence"/>
</dbReference>
<feature type="domain" description="PAS" evidence="2">
    <location>
        <begin position="159"/>
        <end position="229"/>
    </location>
</feature>
<dbReference type="PROSITE" id="PS51832">
    <property type="entry name" value="HD_GYP"/>
    <property type="match status" value="1"/>
</dbReference>
<dbReference type="InterPro" id="IPR037522">
    <property type="entry name" value="HD_GYP_dom"/>
</dbReference>
<feature type="domain" description="PAS" evidence="2">
    <location>
        <begin position="450"/>
        <end position="493"/>
    </location>
</feature>
<name>A0A660SLK0_UNCW3</name>
<dbReference type="EMBL" id="QNBE01000010">
    <property type="protein sequence ID" value="RKX71382.1"/>
    <property type="molecule type" value="Genomic_DNA"/>
</dbReference>
<dbReference type="InterPro" id="IPR035965">
    <property type="entry name" value="PAS-like_dom_sf"/>
</dbReference>
<evidence type="ECO:0000259" key="3">
    <source>
        <dbReference type="PROSITE" id="PS50113"/>
    </source>
</evidence>
<dbReference type="SMART" id="SM00091">
    <property type="entry name" value="PAS"/>
    <property type="match status" value="5"/>
</dbReference>
<dbReference type="SMART" id="SM00471">
    <property type="entry name" value="HDc"/>
    <property type="match status" value="1"/>
</dbReference>
<dbReference type="AlphaFoldDB" id="A0A660SLK0"/>
<feature type="domain" description="PAC" evidence="3">
    <location>
        <begin position="233"/>
        <end position="284"/>
    </location>
</feature>
<dbReference type="SUPFAM" id="SSF55785">
    <property type="entry name" value="PYP-like sensor domain (PAS domain)"/>
    <property type="match status" value="5"/>
</dbReference>
<gene>
    <name evidence="5" type="ORF">DRP53_01735</name>
</gene>
<dbReference type="CDD" id="cd00130">
    <property type="entry name" value="PAS"/>
    <property type="match status" value="5"/>
</dbReference>
<dbReference type="PROSITE" id="PS50112">
    <property type="entry name" value="PAS"/>
    <property type="match status" value="4"/>
</dbReference>
<dbReference type="NCBIfam" id="TIGR00229">
    <property type="entry name" value="sensory_box"/>
    <property type="match status" value="5"/>
</dbReference>
<dbReference type="GO" id="GO:0006355">
    <property type="term" value="P:regulation of DNA-templated transcription"/>
    <property type="evidence" value="ECO:0007669"/>
    <property type="project" value="InterPro"/>
</dbReference>
<dbReference type="Pfam" id="PF13426">
    <property type="entry name" value="PAS_9"/>
    <property type="match status" value="1"/>
</dbReference>
<dbReference type="SUPFAM" id="SSF109604">
    <property type="entry name" value="HD-domain/PDEase-like"/>
    <property type="match status" value="1"/>
</dbReference>
<sequence length="903" mass="103546">MDKDAILRELKELKAKLDKVGAGPGYPPPRRDQTEIVYKDLIDSMRDVVYTTTVDGTITSLNPVFEEFTGWSVAEWIGKNFRDLFHPDDVPEAKATFQRLLKGEKTRISRWRVRTKAGGYLTGEFHSTLYVKGGKIVGIIGIARNVTPYEETEKALKESELKYQDLVEKAGIAILIDDAEGNFRYFNKKFLEIFGYSEEEMKQQSIRTLVHPEDLDMVLALHKNRIAGREVKSRYEFRGLRRGGKVVYLEVDAVPIREGDRIIGTRSYIWDITERKMAEEEIRKARERLKDEVVERTAELRREIAERIKTENQLKREREFLRRLTDTSPIGIVVMDPGLRKITFANQPAIKLLRLRKDEKTGIYEEPDWTRTYYDGRPFPDDKIALAQVIETKTPVHDLRYSIHFSDGETIYLSINAAPLFDQEGKLEGVVATIHDVTQQYLADQALKASEAKYKTLTENLNVGIYRYELGSSNRFVEVNPAIVTMFGYENREEFLSVDAKTLYRDPEDKLRFETKLGKEGHVRNEIIQFRRKDGTNFFGSVSAVAVRDEDGKILYYDGIIEDITERIQAEKELALQRLYFQRLFEESPEAIVMLDNQDRVMLVNKAFQTIFQYTPEEAKGRYINDLIVPDHLTGEASGLSQKVLSGNVIEKETVRKRKDGSLVDVSILGYPIVVDDKLIGVYGIYLDISKRKRAEKELKESYEKLRKILDGTVSALASTTEKRDPYTAGHQYRVTSLACAIAQKMGLSEDRIDGIRVAGMLHDIGKIYIAAEILNKPIKLNEIEMRLVKEHCRAGYEILKNIDFSWPVAEIVYQHHERLDGSGYPRGLKGDEIMLEARILAVADVVEAMTSHRPYRGPLDLNDALQEIVRNRGILYDAEVVDACLELIQKDKFNFEEVSEGT</sequence>
<dbReference type="InterPro" id="IPR003607">
    <property type="entry name" value="HD/PDEase_dom"/>
</dbReference>
<evidence type="ECO:0008006" key="7">
    <source>
        <dbReference type="Google" id="ProtNLM"/>
    </source>
</evidence>
<feature type="domain" description="PAS" evidence="2">
    <location>
        <begin position="577"/>
        <end position="631"/>
    </location>
</feature>
<protein>
    <recommendedName>
        <fullName evidence="7">PAS domain S-box protein</fullName>
    </recommendedName>
</protein>
<dbReference type="Gene3D" id="1.10.3210.10">
    <property type="entry name" value="Hypothetical protein af1432"/>
    <property type="match status" value="1"/>
</dbReference>
<dbReference type="InterPro" id="IPR000700">
    <property type="entry name" value="PAS-assoc_C"/>
</dbReference>
<feature type="domain" description="PAC" evidence="3">
    <location>
        <begin position="648"/>
        <end position="701"/>
    </location>
</feature>
<dbReference type="PROSITE" id="PS50113">
    <property type="entry name" value="PAC"/>
    <property type="match status" value="4"/>
</dbReference>
<accession>A0A660SLK0</accession>
<dbReference type="Pfam" id="PF13487">
    <property type="entry name" value="HD_5"/>
    <property type="match status" value="1"/>
</dbReference>
<dbReference type="PANTHER" id="PTHR43155">
    <property type="entry name" value="CYCLIC DI-GMP PHOSPHODIESTERASE PA4108-RELATED"/>
    <property type="match status" value="1"/>
</dbReference>
<dbReference type="InterPro" id="IPR006675">
    <property type="entry name" value="HDIG_dom"/>
</dbReference>
<reference evidence="5 6" key="1">
    <citation type="submission" date="2018-06" db="EMBL/GenBank/DDBJ databases">
        <title>Extensive metabolic versatility and redundancy in microbially diverse, dynamic hydrothermal sediments.</title>
        <authorList>
            <person name="Dombrowski N."/>
            <person name="Teske A."/>
            <person name="Baker B.J."/>
        </authorList>
    </citation>
    <scope>NUCLEOTIDE SEQUENCE [LARGE SCALE GENOMIC DNA]</scope>
    <source>
        <strain evidence="5">B36_G15</strain>
    </source>
</reference>
<organism evidence="5 6">
    <name type="scientific">candidate division WOR-3 bacterium</name>
    <dbReference type="NCBI Taxonomy" id="2052148"/>
    <lineage>
        <taxon>Bacteria</taxon>
        <taxon>Bacteria division WOR-3</taxon>
    </lineage>
</organism>
<evidence type="ECO:0000259" key="4">
    <source>
        <dbReference type="PROSITE" id="PS51832"/>
    </source>
</evidence>
<feature type="domain" description="HD-GYP" evidence="4">
    <location>
        <begin position="706"/>
        <end position="901"/>
    </location>
</feature>